<protein>
    <recommendedName>
        <fullName evidence="2">DUF6590 domain-containing protein</fullName>
    </recommendedName>
</protein>
<dbReference type="Pfam" id="PF20233">
    <property type="entry name" value="DUF6590"/>
    <property type="match status" value="1"/>
</dbReference>
<accession>A0A517L195</accession>
<dbReference type="PANTHER" id="PTHR35391:SF5">
    <property type="entry name" value="DUF6590 DOMAIN-CONTAINING PROTEIN"/>
    <property type="match status" value="1"/>
</dbReference>
<dbReference type="SUPFAM" id="SSF48371">
    <property type="entry name" value="ARM repeat"/>
    <property type="match status" value="1"/>
</dbReference>
<dbReference type="STRING" id="50376.A0A517L195"/>
<evidence type="ECO:0000313" key="3">
    <source>
        <dbReference type="EMBL" id="QDS69398.1"/>
    </source>
</evidence>
<dbReference type="InterPro" id="IPR016024">
    <property type="entry name" value="ARM-type_fold"/>
</dbReference>
<gene>
    <name evidence="3" type="ORF">FKW77_004737</name>
</gene>
<organism evidence="3 4">
    <name type="scientific">Venturia effusa</name>
    <dbReference type="NCBI Taxonomy" id="50376"/>
    <lineage>
        <taxon>Eukaryota</taxon>
        <taxon>Fungi</taxon>
        <taxon>Dikarya</taxon>
        <taxon>Ascomycota</taxon>
        <taxon>Pezizomycotina</taxon>
        <taxon>Dothideomycetes</taxon>
        <taxon>Pleosporomycetidae</taxon>
        <taxon>Venturiales</taxon>
        <taxon>Venturiaceae</taxon>
        <taxon>Venturia</taxon>
    </lineage>
</organism>
<dbReference type="Proteomes" id="UP000316270">
    <property type="component" value="Chromosome 3"/>
</dbReference>
<dbReference type="PANTHER" id="PTHR35391">
    <property type="entry name" value="C2H2-TYPE DOMAIN-CONTAINING PROTEIN-RELATED"/>
    <property type="match status" value="1"/>
</dbReference>
<dbReference type="InterPro" id="IPR046497">
    <property type="entry name" value="DUF6590"/>
</dbReference>
<feature type="region of interest" description="Disordered" evidence="1">
    <location>
        <begin position="1"/>
        <end position="36"/>
    </location>
</feature>
<sequence>MTLQEAQPQPQTTHEQAPSAYHQGGQYGSPGQSSNYMAQSATYSAASYEQPTYLSQSAPAPATTIYRQPTYNQAQDNAQNQQRYHVSTAAATATATSVASHGVGHAGTAFRQQGKFIKGTPGARETFDPEYKVRKDKKDFFHPERVFKVYWSEPKGQQNQTTLTGGDSGANYDRFGQAVHSKIRWFLVIKCPRKQNFSYCLPIQTYEGRGVAKNGVTKCYHSIIHTSSTAPQPKPNELPDPNLQPNATGEVQAGWAMLRSIRVRTRKKSDKMDEMSRPNYIKIYPVEHNVKVYDFGKVDHSHLHILKAQFKWVQQMADDDEDEDEGENDDDEDDEDDDEDEEEDDDEDEDDDGPSEQPSAPVSGKGKSVSWEKPRPRRKSSGKDQERPRKDDKSKSSSGGRKKR</sequence>
<dbReference type="AlphaFoldDB" id="A0A517L195"/>
<evidence type="ECO:0000259" key="2">
    <source>
        <dbReference type="Pfam" id="PF20233"/>
    </source>
</evidence>
<feature type="domain" description="DUF6590" evidence="2">
    <location>
        <begin position="138"/>
        <end position="307"/>
    </location>
</feature>
<evidence type="ECO:0000313" key="4">
    <source>
        <dbReference type="Proteomes" id="UP000316270"/>
    </source>
</evidence>
<evidence type="ECO:0000256" key="1">
    <source>
        <dbReference type="SAM" id="MobiDB-lite"/>
    </source>
</evidence>
<reference evidence="3 4" key="1">
    <citation type="submission" date="2019-07" db="EMBL/GenBank/DDBJ databases">
        <title>Finished genome of Venturia effusa.</title>
        <authorList>
            <person name="Young C.A."/>
            <person name="Cox M.P."/>
            <person name="Ganley A.R.D."/>
            <person name="David W.J."/>
        </authorList>
    </citation>
    <scope>NUCLEOTIDE SEQUENCE [LARGE SCALE GENOMIC DNA]</scope>
    <source>
        <strain evidence="4">albino</strain>
    </source>
</reference>
<feature type="region of interest" description="Disordered" evidence="1">
    <location>
        <begin position="315"/>
        <end position="404"/>
    </location>
</feature>
<dbReference type="EMBL" id="CP042187">
    <property type="protein sequence ID" value="QDS69398.1"/>
    <property type="molecule type" value="Genomic_DNA"/>
</dbReference>
<feature type="compositionally biased region" description="Basic and acidic residues" evidence="1">
    <location>
        <begin position="381"/>
        <end position="395"/>
    </location>
</feature>
<feature type="compositionally biased region" description="Acidic residues" evidence="1">
    <location>
        <begin position="317"/>
        <end position="354"/>
    </location>
</feature>
<name>A0A517L195_9PEZI</name>
<proteinExistence type="predicted"/>
<keyword evidence="4" id="KW-1185">Reference proteome</keyword>
<dbReference type="OrthoDB" id="3559580at2759"/>
<feature type="compositionally biased region" description="Polar residues" evidence="1">
    <location>
        <begin position="1"/>
        <end position="16"/>
    </location>
</feature>